<keyword evidence="1" id="KW-0472">Membrane</keyword>
<feature type="transmembrane region" description="Helical" evidence="1">
    <location>
        <begin position="50"/>
        <end position="69"/>
    </location>
</feature>
<protein>
    <submittedName>
        <fullName evidence="2">Uncharacterized protein</fullName>
    </submittedName>
</protein>
<reference evidence="2 3" key="1">
    <citation type="journal article" date="2017" name="ISME J.">
        <title>Potential for microbial H2 and metal transformations associated with novel bacteria and archaea in deep terrestrial subsurface sediments.</title>
        <authorList>
            <person name="Hernsdorf A.W."/>
            <person name="Amano Y."/>
            <person name="Miyakawa K."/>
            <person name="Ise K."/>
            <person name="Suzuki Y."/>
            <person name="Anantharaman K."/>
            <person name="Probst A."/>
            <person name="Burstein D."/>
            <person name="Thomas B.C."/>
            <person name="Banfield J.F."/>
        </authorList>
    </citation>
    <scope>NUCLEOTIDE SEQUENCE [LARGE SCALE GENOMIC DNA]</scope>
    <source>
        <strain evidence="2">HGW-Kuenenbacteria-1</strain>
    </source>
</reference>
<evidence type="ECO:0000313" key="2">
    <source>
        <dbReference type="EMBL" id="PKL72029.1"/>
    </source>
</evidence>
<name>A0A2N1UMQ1_9BACT</name>
<organism evidence="2 3">
    <name type="scientific">Candidatus Kuenenbacteria bacterium HGW-Kuenenbacteria-1</name>
    <dbReference type="NCBI Taxonomy" id="2013812"/>
    <lineage>
        <taxon>Bacteria</taxon>
        <taxon>Candidatus Kueneniibacteriota</taxon>
    </lineage>
</organism>
<evidence type="ECO:0000313" key="3">
    <source>
        <dbReference type="Proteomes" id="UP000233414"/>
    </source>
</evidence>
<dbReference type="Proteomes" id="UP000233414">
    <property type="component" value="Unassembled WGS sequence"/>
</dbReference>
<feature type="transmembrane region" description="Helical" evidence="1">
    <location>
        <begin position="16"/>
        <end position="34"/>
    </location>
</feature>
<keyword evidence="1" id="KW-1133">Transmembrane helix</keyword>
<comment type="caution">
    <text evidence="2">The sequence shown here is derived from an EMBL/GenBank/DDBJ whole genome shotgun (WGS) entry which is preliminary data.</text>
</comment>
<gene>
    <name evidence="2" type="ORF">CVV26_03265</name>
</gene>
<keyword evidence="1" id="KW-0812">Transmembrane</keyword>
<proteinExistence type="predicted"/>
<sequence>METWTKKIIYLAVNELFKELSLIFLMGFFILIFLEDLKQGFVTLYLNPNWFLYFGLFCLIAMLLISAKLRKKNF</sequence>
<accession>A0A2N1UMQ1</accession>
<evidence type="ECO:0000256" key="1">
    <source>
        <dbReference type="SAM" id="Phobius"/>
    </source>
</evidence>
<dbReference type="AlphaFoldDB" id="A0A2N1UMQ1"/>
<dbReference type="EMBL" id="PGYQ01000020">
    <property type="protein sequence ID" value="PKL72029.1"/>
    <property type="molecule type" value="Genomic_DNA"/>
</dbReference>